<accession>A0ABX1FF62</accession>
<proteinExistence type="predicted"/>
<dbReference type="Proteomes" id="UP001515943">
    <property type="component" value="Unassembled WGS sequence"/>
</dbReference>
<feature type="transmembrane region" description="Helical" evidence="5">
    <location>
        <begin position="119"/>
        <end position="144"/>
    </location>
</feature>
<feature type="transmembrane region" description="Helical" evidence="5">
    <location>
        <begin position="67"/>
        <end position="85"/>
    </location>
</feature>
<dbReference type="Gene3D" id="1.20.1250.20">
    <property type="entry name" value="MFS general substrate transporter like domains"/>
    <property type="match status" value="2"/>
</dbReference>
<feature type="transmembrane region" description="Helical" evidence="5">
    <location>
        <begin position="183"/>
        <end position="207"/>
    </location>
</feature>
<protein>
    <submittedName>
        <fullName evidence="6">MFS transporter</fullName>
    </submittedName>
</protein>
<feature type="transmembrane region" description="Helical" evidence="5">
    <location>
        <begin position="292"/>
        <end position="309"/>
    </location>
</feature>
<dbReference type="Pfam" id="PF07690">
    <property type="entry name" value="MFS_1"/>
    <property type="match status" value="1"/>
</dbReference>
<keyword evidence="2" id="KW-0813">Transport</keyword>
<feature type="transmembrane region" description="Helical" evidence="5">
    <location>
        <begin position="97"/>
        <end position="113"/>
    </location>
</feature>
<feature type="transmembrane region" description="Helical" evidence="5">
    <location>
        <begin position="321"/>
        <end position="340"/>
    </location>
</feature>
<dbReference type="SUPFAM" id="SSF103473">
    <property type="entry name" value="MFS general substrate transporter"/>
    <property type="match status" value="1"/>
</dbReference>
<dbReference type="PANTHER" id="PTHR23535">
    <property type="entry name" value="SUGAR EFFLUX TRANSPORTER A-RELATED"/>
    <property type="match status" value="1"/>
</dbReference>
<dbReference type="PANTHER" id="PTHR23535:SF2">
    <property type="entry name" value="SUGAR EFFLUX TRANSPORTER A-RELATED"/>
    <property type="match status" value="1"/>
</dbReference>
<feature type="transmembrane region" description="Helical" evidence="5">
    <location>
        <begin position="352"/>
        <end position="372"/>
    </location>
</feature>
<evidence type="ECO:0000256" key="5">
    <source>
        <dbReference type="SAM" id="Phobius"/>
    </source>
</evidence>
<reference evidence="6 7" key="1">
    <citation type="submission" date="2019-08" db="EMBL/GenBank/DDBJ databases">
        <title>Lentzea from Indian Himalayas.</title>
        <authorList>
            <person name="Mandal S."/>
            <person name="Mallick Gupta A."/>
            <person name="Maiti P.K."/>
            <person name="Sarkar J."/>
            <person name="Mandal S."/>
        </authorList>
    </citation>
    <scope>NUCLEOTIDE SEQUENCE [LARGE SCALE GENOMIC DNA]</scope>
    <source>
        <strain evidence="6 7">PSKA42</strain>
    </source>
</reference>
<feature type="transmembrane region" description="Helical" evidence="5">
    <location>
        <begin position="262"/>
        <end position="280"/>
    </location>
</feature>
<keyword evidence="5" id="KW-0812">Transmembrane</keyword>
<keyword evidence="3" id="KW-1003">Cell membrane</keyword>
<keyword evidence="5" id="KW-1133">Transmembrane helix</keyword>
<evidence type="ECO:0000256" key="1">
    <source>
        <dbReference type="ARBA" id="ARBA00004651"/>
    </source>
</evidence>
<evidence type="ECO:0000256" key="3">
    <source>
        <dbReference type="ARBA" id="ARBA00022475"/>
    </source>
</evidence>
<feature type="transmembrane region" description="Helical" evidence="5">
    <location>
        <begin position="228"/>
        <end position="250"/>
    </location>
</feature>
<evidence type="ECO:0000256" key="2">
    <source>
        <dbReference type="ARBA" id="ARBA00022448"/>
    </source>
</evidence>
<evidence type="ECO:0000313" key="7">
    <source>
        <dbReference type="Proteomes" id="UP001515943"/>
    </source>
</evidence>
<evidence type="ECO:0000313" key="6">
    <source>
        <dbReference type="EMBL" id="NKE57371.1"/>
    </source>
</evidence>
<dbReference type="EMBL" id="VSRL01000030">
    <property type="protein sequence ID" value="NKE57371.1"/>
    <property type="molecule type" value="Genomic_DNA"/>
</dbReference>
<organism evidence="6 7">
    <name type="scientific">Lentzea indica</name>
    <dbReference type="NCBI Taxonomy" id="2604800"/>
    <lineage>
        <taxon>Bacteria</taxon>
        <taxon>Bacillati</taxon>
        <taxon>Actinomycetota</taxon>
        <taxon>Actinomycetes</taxon>
        <taxon>Pseudonocardiales</taxon>
        <taxon>Pseudonocardiaceae</taxon>
        <taxon>Lentzea</taxon>
    </lineage>
</organism>
<feature type="transmembrane region" description="Helical" evidence="5">
    <location>
        <begin position="31"/>
        <end position="55"/>
    </location>
</feature>
<keyword evidence="7" id="KW-1185">Reference proteome</keyword>
<dbReference type="InterPro" id="IPR011701">
    <property type="entry name" value="MFS"/>
</dbReference>
<evidence type="ECO:0000256" key="4">
    <source>
        <dbReference type="ARBA" id="ARBA00022597"/>
    </source>
</evidence>
<dbReference type="InterPro" id="IPR036259">
    <property type="entry name" value="MFS_trans_sf"/>
</dbReference>
<name>A0ABX1FF62_9PSEU</name>
<keyword evidence="4" id="KW-0762">Sugar transport</keyword>
<comment type="caution">
    <text evidence="6">The sequence shown here is derived from an EMBL/GenBank/DDBJ whole genome shotgun (WGS) entry which is preliminary data.</text>
</comment>
<feature type="transmembrane region" description="Helical" evidence="5">
    <location>
        <begin position="378"/>
        <end position="397"/>
    </location>
</feature>
<sequence>MWFPDSPVNTHDGVVTALSERSSSPLLSRTFLQLSVISVVSGVSMAFAMPFNSLFLTSEVKVTPVQLSAFLIASPLASVLASTIMGKLSDGRVQRRYLLVAGGVSGAIGYGLFAVLRDYWFLLGTSVIFVAITSSLLPQIFAYGRAVSRGPSMMVSVLRTLLSVAWVAGPPLAALMVAETGWVGLFTATALLQLGVAVLAFTLPVPVAEPEEKVEEEETGPSRGGMSVVAAAFVFLQGAVGLAVSGLPLFVTTELHGTAGDAGLAMGLCAALEIPMILWFGSLANRMSQHKLVLVGAVIALSYHGLMLFTDAVWQVMAAQLLHATVISLVMGVGLTYFQSLDLGRPGHASTMFSNTQIVGGMIAGALLGASQQLGFRWVYGFSLTMCVLGLALLLVAGRVTGSSRP</sequence>
<feature type="transmembrane region" description="Helical" evidence="5">
    <location>
        <begin position="156"/>
        <end position="177"/>
    </location>
</feature>
<gene>
    <name evidence="6" type="ORF">FXN61_11200</name>
</gene>
<keyword evidence="5" id="KW-0472">Membrane</keyword>
<comment type="subcellular location">
    <subcellularLocation>
        <location evidence="1">Cell membrane</location>
        <topology evidence="1">Multi-pass membrane protein</topology>
    </subcellularLocation>
</comment>